<feature type="domain" description="Sodium/calcium exchanger membrane region" evidence="6">
    <location>
        <begin position="3"/>
        <end position="141"/>
    </location>
</feature>
<feature type="transmembrane region" description="Helical" evidence="5">
    <location>
        <begin position="76"/>
        <end position="94"/>
    </location>
</feature>
<dbReference type="eggNOG" id="COG0530">
    <property type="taxonomic scope" value="Bacteria"/>
</dbReference>
<dbReference type="InterPro" id="IPR004837">
    <property type="entry name" value="NaCa_Exmemb"/>
</dbReference>
<proteinExistence type="predicted"/>
<comment type="subcellular location">
    <subcellularLocation>
        <location evidence="1">Membrane</location>
        <topology evidence="1">Multi-pass membrane protein</topology>
    </subcellularLocation>
</comment>
<dbReference type="PATRIC" id="fig|1449350.3.peg.2442"/>
<dbReference type="Proteomes" id="UP000022447">
    <property type="component" value="Unassembled WGS sequence"/>
</dbReference>
<dbReference type="Pfam" id="PF01699">
    <property type="entry name" value="Na_Ca_ex"/>
    <property type="match status" value="2"/>
</dbReference>
<keyword evidence="4 5" id="KW-0472">Membrane</keyword>
<dbReference type="STRING" id="1449350.OCH239_03510"/>
<dbReference type="GO" id="GO:0005262">
    <property type="term" value="F:calcium channel activity"/>
    <property type="evidence" value="ECO:0007669"/>
    <property type="project" value="TreeGrafter"/>
</dbReference>
<feature type="transmembrane region" description="Helical" evidence="5">
    <location>
        <begin position="259"/>
        <end position="278"/>
    </location>
</feature>
<reference evidence="7 8" key="1">
    <citation type="submission" date="2014-01" db="EMBL/GenBank/DDBJ databases">
        <title>Roseivivax halodurans JCM 10272 Genome Sequencing.</title>
        <authorList>
            <person name="Lai Q."/>
            <person name="Li G."/>
            <person name="Shao Z."/>
        </authorList>
    </citation>
    <scope>NUCLEOTIDE SEQUENCE [LARGE SCALE GENOMIC DNA]</scope>
    <source>
        <strain evidence="7 8">JCM 10272</strain>
    </source>
</reference>
<dbReference type="OrthoDB" id="9794225at2"/>
<dbReference type="RefSeq" id="WP_037262798.1">
    <property type="nucleotide sequence ID" value="NZ_JALZ01000011.1"/>
</dbReference>
<feature type="transmembrane region" description="Helical" evidence="5">
    <location>
        <begin position="125"/>
        <end position="142"/>
    </location>
</feature>
<feature type="transmembrane region" description="Helical" evidence="5">
    <location>
        <begin position="232"/>
        <end position="253"/>
    </location>
</feature>
<evidence type="ECO:0000256" key="2">
    <source>
        <dbReference type="ARBA" id="ARBA00022692"/>
    </source>
</evidence>
<comment type="caution">
    <text evidence="7">The sequence shown here is derived from an EMBL/GenBank/DDBJ whole genome shotgun (WGS) entry which is preliminary data.</text>
</comment>
<dbReference type="EMBL" id="JALZ01000011">
    <property type="protein sequence ID" value="ETX14371.1"/>
    <property type="molecule type" value="Genomic_DNA"/>
</dbReference>
<dbReference type="AlphaFoldDB" id="X7EGN7"/>
<feature type="domain" description="Sodium/calcium exchanger membrane region" evidence="6">
    <location>
        <begin position="165"/>
        <end position="303"/>
    </location>
</feature>
<feature type="transmembrane region" description="Helical" evidence="5">
    <location>
        <begin position="197"/>
        <end position="220"/>
    </location>
</feature>
<evidence type="ECO:0000313" key="8">
    <source>
        <dbReference type="Proteomes" id="UP000022447"/>
    </source>
</evidence>
<keyword evidence="2 5" id="KW-0812">Transmembrane</keyword>
<accession>X7EGN7</accession>
<evidence type="ECO:0000256" key="1">
    <source>
        <dbReference type="ARBA" id="ARBA00004141"/>
    </source>
</evidence>
<dbReference type="InterPro" id="IPR044880">
    <property type="entry name" value="NCX_ion-bd_dom_sf"/>
</dbReference>
<dbReference type="InterPro" id="IPR004481">
    <property type="entry name" value="K/Na/Ca-exchanger"/>
</dbReference>
<evidence type="ECO:0000259" key="6">
    <source>
        <dbReference type="Pfam" id="PF01699"/>
    </source>
</evidence>
<gene>
    <name evidence="7" type="ORF">OCH239_03510</name>
</gene>
<evidence type="ECO:0000256" key="3">
    <source>
        <dbReference type="ARBA" id="ARBA00022989"/>
    </source>
</evidence>
<dbReference type="PANTHER" id="PTHR10846:SF8">
    <property type="entry name" value="INNER MEMBRANE PROTEIN YRBG"/>
    <property type="match status" value="1"/>
</dbReference>
<evidence type="ECO:0000256" key="4">
    <source>
        <dbReference type="ARBA" id="ARBA00023136"/>
    </source>
</evidence>
<sequence length="304" mass="30918">MDWLFVALGLGALLGGGELLVSGAVALATRFRVPPMVIGLTLVGFGTSAPELFTSINAALTDRPGIALGNVVGSNIANILLIVGIAALIAPIAVNPARLRRDAIWLGAATLAGVGLTLLPEVGRFAGLALVVLLAAFLAVTLRSGDTALNEPAPETHAGALPSALRFGSGLALTLLGAILLVDGATGVARDFGVSEAVIGLTLVAVGTSLPELVTSVLAARRGHSDVALGNVIGSNIFNIAGILGITALISPLPVDPQIARFDIWVMLAATVLLVVFASTGRRIGRREGAALFVLYGAYLWMLS</sequence>
<protein>
    <submittedName>
        <fullName evidence="7">Sodium:calcium antiporter</fullName>
    </submittedName>
</protein>
<dbReference type="GO" id="GO:0005886">
    <property type="term" value="C:plasma membrane"/>
    <property type="evidence" value="ECO:0007669"/>
    <property type="project" value="TreeGrafter"/>
</dbReference>
<name>X7EGN7_9RHOB</name>
<evidence type="ECO:0000256" key="5">
    <source>
        <dbReference type="SAM" id="Phobius"/>
    </source>
</evidence>
<dbReference type="Gene3D" id="1.20.1420.30">
    <property type="entry name" value="NCX, central ion-binding region"/>
    <property type="match status" value="1"/>
</dbReference>
<feature type="transmembrane region" description="Helical" evidence="5">
    <location>
        <begin position="103"/>
        <end position="119"/>
    </location>
</feature>
<dbReference type="GO" id="GO:0008273">
    <property type="term" value="F:calcium, potassium:sodium antiporter activity"/>
    <property type="evidence" value="ECO:0007669"/>
    <property type="project" value="TreeGrafter"/>
</dbReference>
<dbReference type="PANTHER" id="PTHR10846">
    <property type="entry name" value="SODIUM/POTASSIUM/CALCIUM EXCHANGER"/>
    <property type="match status" value="1"/>
</dbReference>
<organism evidence="7 8">
    <name type="scientific">Roseivivax halodurans JCM 10272</name>
    <dbReference type="NCBI Taxonomy" id="1449350"/>
    <lineage>
        <taxon>Bacteria</taxon>
        <taxon>Pseudomonadati</taxon>
        <taxon>Pseudomonadota</taxon>
        <taxon>Alphaproteobacteria</taxon>
        <taxon>Rhodobacterales</taxon>
        <taxon>Roseobacteraceae</taxon>
        <taxon>Roseivivax</taxon>
    </lineage>
</organism>
<evidence type="ECO:0000313" key="7">
    <source>
        <dbReference type="EMBL" id="ETX14371.1"/>
    </source>
</evidence>
<dbReference type="NCBIfam" id="TIGR00367">
    <property type="entry name" value="calcium/sodium antiporter"/>
    <property type="match status" value="1"/>
</dbReference>
<keyword evidence="8" id="KW-1185">Reference proteome</keyword>
<keyword evidence="3 5" id="KW-1133">Transmembrane helix</keyword>
<dbReference type="GO" id="GO:0006874">
    <property type="term" value="P:intracellular calcium ion homeostasis"/>
    <property type="evidence" value="ECO:0007669"/>
    <property type="project" value="TreeGrafter"/>
</dbReference>